<dbReference type="EMBL" id="KF692088">
    <property type="protein sequence ID" value="AHB31646.1"/>
    <property type="molecule type" value="Genomic_DNA"/>
</dbReference>
<evidence type="ECO:0000259" key="1">
    <source>
        <dbReference type="PROSITE" id="PS50943"/>
    </source>
</evidence>
<evidence type="ECO:0000313" key="2">
    <source>
        <dbReference type="EMBL" id="AHB31646.1"/>
    </source>
</evidence>
<dbReference type="RefSeq" id="YP_008857906.1">
    <property type="nucleotide sequence ID" value="NC_022972.2"/>
</dbReference>
<feature type="domain" description="HTH cro/C1-type" evidence="1">
    <location>
        <begin position="16"/>
        <end position="70"/>
    </location>
</feature>
<dbReference type="SUPFAM" id="SSF47413">
    <property type="entry name" value="lambda repressor-like DNA-binding domains"/>
    <property type="match status" value="1"/>
</dbReference>
<dbReference type="Gene3D" id="1.10.260.40">
    <property type="entry name" value="lambda repressor-like DNA-binding domains"/>
    <property type="match status" value="1"/>
</dbReference>
<dbReference type="CDD" id="cd00093">
    <property type="entry name" value="HTH_XRE"/>
    <property type="match status" value="1"/>
</dbReference>
<gene>
    <name evidence="2" type="ORF">ArV2_gp35</name>
</gene>
<dbReference type="GO" id="GO:0003677">
    <property type="term" value="F:DNA binding"/>
    <property type="evidence" value="ECO:0007669"/>
    <property type="project" value="InterPro"/>
</dbReference>
<accession>V5R8S2</accession>
<dbReference type="KEGG" id="vg:17776897"/>
<dbReference type="Proteomes" id="UP000018644">
    <property type="component" value="Segment"/>
</dbReference>
<keyword evidence="3" id="KW-1185">Reference proteome</keyword>
<dbReference type="GeneID" id="17776897"/>
<dbReference type="InterPro" id="IPR001387">
    <property type="entry name" value="Cro/C1-type_HTH"/>
</dbReference>
<proteinExistence type="predicted"/>
<dbReference type="Pfam" id="PF13443">
    <property type="entry name" value="HTH_26"/>
    <property type="match status" value="1"/>
</dbReference>
<dbReference type="PROSITE" id="PS50943">
    <property type="entry name" value="HTH_CROC1"/>
    <property type="match status" value="1"/>
</dbReference>
<reference evidence="2 3" key="1">
    <citation type="journal article" date="2014" name="PLoS ONE">
        <title>Isolation and Characterization of vB_ArS-ArV2 - First Arthrobacter sp. Infecting Bacteriophage with Completely Sequenced Genome.</title>
        <authorList>
            <person name="Simoliunas E."/>
            <person name="Kaliniene L."/>
            <person name="Stasilo M."/>
            <person name="Truncaite L."/>
            <person name="Zajanckauskaite A."/>
            <person name="Staniulis J."/>
            <person name="Nainys J."/>
            <person name="Kaupinis A."/>
            <person name="Valius M."/>
            <person name="Meskys R."/>
        </authorList>
    </citation>
    <scope>NUCLEOTIDE SEQUENCE [LARGE SCALE GENOMIC DNA]</scope>
</reference>
<evidence type="ECO:0000313" key="3">
    <source>
        <dbReference type="Proteomes" id="UP000018644"/>
    </source>
</evidence>
<organism evidence="2 3">
    <name type="scientific">Arthrobacter phage vB_ArS-ArV2</name>
    <dbReference type="NCBI Taxonomy" id="1414742"/>
    <lineage>
        <taxon>Viruses</taxon>
        <taxon>Duplodnaviria</taxon>
        <taxon>Heunggongvirae</taxon>
        <taxon>Uroviricota</taxon>
        <taxon>Caudoviricetes</taxon>
        <taxon>Arvduovirus</taxon>
        <taxon>Arvduovirus ArV2</taxon>
    </lineage>
</organism>
<protein>
    <submittedName>
        <fullName evidence="2">Putative transcriptional regulator</fullName>
    </submittedName>
</protein>
<dbReference type="InterPro" id="IPR010982">
    <property type="entry name" value="Lambda_DNA-bd_dom_sf"/>
</dbReference>
<sequence length="75" mass="8067">MEIEEADISAVTGRNIKLGLLDKNLSRNALALRAGIPSTTFTRKLNCPTDFTLRELGQVAEALDVKVVDLIKGAA</sequence>
<name>V5R8S2_9CAUD</name>